<dbReference type="EC" id="2.3.2.31" evidence="4"/>
<reference evidence="20 21" key="1">
    <citation type="submission" date="2019-08" db="EMBL/GenBank/DDBJ databases">
        <authorList>
            <person name="Alioto T."/>
            <person name="Alioto T."/>
            <person name="Gomez Garrido J."/>
        </authorList>
    </citation>
    <scope>NUCLEOTIDE SEQUENCE [LARGE SCALE GENOMIC DNA]</scope>
</reference>
<dbReference type="Gene3D" id="3.30.40.10">
    <property type="entry name" value="Zinc/RING finger domain, C3HC4 (zinc finger)"/>
    <property type="match status" value="1"/>
</dbReference>
<dbReference type="InterPro" id="IPR031127">
    <property type="entry name" value="E3_UB_ligase_RBR"/>
</dbReference>
<dbReference type="GO" id="GO:0016567">
    <property type="term" value="P:protein ubiquitination"/>
    <property type="evidence" value="ECO:0007669"/>
    <property type="project" value="InterPro"/>
</dbReference>
<dbReference type="InterPro" id="IPR003903">
    <property type="entry name" value="UIM_dom"/>
</dbReference>
<proteinExistence type="inferred from homology"/>
<dbReference type="Pfam" id="PF01485">
    <property type="entry name" value="IBR"/>
    <property type="match status" value="1"/>
</dbReference>
<keyword evidence="10" id="KW-0833">Ubl conjugation pathway</keyword>
<evidence type="ECO:0000256" key="5">
    <source>
        <dbReference type="ARBA" id="ARBA00022679"/>
    </source>
</evidence>
<evidence type="ECO:0000256" key="17">
    <source>
        <dbReference type="SAM" id="MobiDB-lite"/>
    </source>
</evidence>
<dbReference type="GO" id="GO:0005737">
    <property type="term" value="C:cytoplasm"/>
    <property type="evidence" value="ECO:0007669"/>
    <property type="project" value="UniProtKB-ARBA"/>
</dbReference>
<dbReference type="PANTHER" id="PTHR11685">
    <property type="entry name" value="RBR FAMILY RING FINGER AND IBR DOMAIN-CONTAINING"/>
    <property type="match status" value="1"/>
</dbReference>
<evidence type="ECO:0000259" key="18">
    <source>
        <dbReference type="PROSITE" id="PS50089"/>
    </source>
</evidence>
<accession>A0A5E4N7D8</accession>
<dbReference type="GO" id="GO:0031090">
    <property type="term" value="C:organelle membrane"/>
    <property type="evidence" value="ECO:0007669"/>
    <property type="project" value="UniProtKB-ARBA"/>
</dbReference>
<dbReference type="SMART" id="SM00647">
    <property type="entry name" value="IBR"/>
    <property type="match status" value="2"/>
</dbReference>
<dbReference type="OrthoDB" id="69641at2759"/>
<dbReference type="InterPro" id="IPR002110">
    <property type="entry name" value="Ankyrin_rpt"/>
</dbReference>
<keyword evidence="15" id="KW-0040">ANK repeat</keyword>
<dbReference type="PROSITE" id="PS50089">
    <property type="entry name" value="ZF_RING_2"/>
    <property type="match status" value="1"/>
</dbReference>
<keyword evidence="8" id="KW-0677">Repeat</keyword>
<dbReference type="InterPro" id="IPR036770">
    <property type="entry name" value="Ankyrin_rpt-contain_sf"/>
</dbReference>
<evidence type="ECO:0000256" key="10">
    <source>
        <dbReference type="ARBA" id="ARBA00022786"/>
    </source>
</evidence>
<dbReference type="GO" id="GO:0008270">
    <property type="term" value="F:zinc ion binding"/>
    <property type="evidence" value="ECO:0007669"/>
    <property type="project" value="UniProtKB-KW"/>
</dbReference>
<dbReference type="Pfam" id="PF22191">
    <property type="entry name" value="IBR_1"/>
    <property type="match status" value="1"/>
</dbReference>
<dbReference type="PROSITE" id="PS51873">
    <property type="entry name" value="TRIAD"/>
    <property type="match status" value="1"/>
</dbReference>
<dbReference type="InterPro" id="IPR044066">
    <property type="entry name" value="TRIAD_supradom"/>
</dbReference>
<evidence type="ECO:0000256" key="11">
    <source>
        <dbReference type="ARBA" id="ARBA00022833"/>
    </source>
</evidence>
<dbReference type="InterPro" id="IPR001841">
    <property type="entry name" value="Znf_RING"/>
</dbReference>
<evidence type="ECO:0000256" key="7">
    <source>
        <dbReference type="ARBA" id="ARBA00022723"/>
    </source>
</evidence>
<evidence type="ECO:0000313" key="21">
    <source>
        <dbReference type="Proteomes" id="UP000325440"/>
    </source>
</evidence>
<dbReference type="EMBL" id="CABPRJ010001906">
    <property type="protein sequence ID" value="VVC40649.1"/>
    <property type="molecule type" value="Genomic_DNA"/>
</dbReference>
<dbReference type="FunFam" id="3.30.40.10:FF:000051">
    <property type="entry name" value="RBR-type E3 ubiquitin transferase"/>
    <property type="match status" value="1"/>
</dbReference>
<keyword evidence="11" id="KW-0862">Zinc</keyword>
<evidence type="ECO:0000256" key="9">
    <source>
        <dbReference type="ARBA" id="ARBA00022771"/>
    </source>
</evidence>
<dbReference type="InterPro" id="IPR013083">
    <property type="entry name" value="Znf_RING/FYVE/PHD"/>
</dbReference>
<feature type="domain" description="RING-type" evidence="18">
    <location>
        <begin position="311"/>
        <end position="357"/>
    </location>
</feature>
<evidence type="ECO:0000256" key="6">
    <source>
        <dbReference type="ARBA" id="ARBA00022692"/>
    </source>
</evidence>
<dbReference type="SUPFAM" id="SSF57850">
    <property type="entry name" value="RING/U-box"/>
    <property type="match status" value="3"/>
</dbReference>
<comment type="catalytic activity">
    <reaction evidence="1">
        <text>[E2 ubiquitin-conjugating enzyme]-S-ubiquitinyl-L-cysteine + [acceptor protein]-L-lysine = [E2 ubiquitin-conjugating enzyme]-L-cysteine + [acceptor protein]-N(6)-ubiquitinyl-L-lysine.</text>
        <dbReference type="EC" id="2.3.2.31"/>
    </reaction>
</comment>
<dbReference type="PROSITE" id="PS50330">
    <property type="entry name" value="UIM"/>
    <property type="match status" value="1"/>
</dbReference>
<evidence type="ECO:0000313" key="20">
    <source>
        <dbReference type="EMBL" id="VVC40649.1"/>
    </source>
</evidence>
<dbReference type="Pfam" id="PF00023">
    <property type="entry name" value="Ank"/>
    <property type="match status" value="1"/>
</dbReference>
<dbReference type="CDD" id="cd20346">
    <property type="entry name" value="BRcat_RBR_ANKIB1"/>
    <property type="match status" value="1"/>
</dbReference>
<feature type="compositionally biased region" description="Acidic residues" evidence="17">
    <location>
        <begin position="1141"/>
        <end position="1152"/>
    </location>
</feature>
<evidence type="ECO:0000256" key="16">
    <source>
        <dbReference type="PROSITE-ProRule" id="PRU00175"/>
    </source>
</evidence>
<keyword evidence="13" id="KW-0472">Membrane</keyword>
<dbReference type="Gene3D" id="1.20.120.1750">
    <property type="match status" value="1"/>
</dbReference>
<comment type="pathway">
    <text evidence="3">Protein modification; protein ubiquitination.</text>
</comment>
<dbReference type="InterPro" id="IPR047564">
    <property type="entry name" value="Rcat_RBR_ANKIB1"/>
</dbReference>
<keyword evidence="21" id="KW-1185">Reference proteome</keyword>
<evidence type="ECO:0000256" key="12">
    <source>
        <dbReference type="ARBA" id="ARBA00022989"/>
    </source>
</evidence>
<name>A0A5E4N7D8_9HEMI</name>
<evidence type="ECO:0000256" key="13">
    <source>
        <dbReference type="ARBA" id="ARBA00023136"/>
    </source>
</evidence>
<organism evidence="20 21">
    <name type="scientific">Cinara cedri</name>
    <dbReference type="NCBI Taxonomy" id="506608"/>
    <lineage>
        <taxon>Eukaryota</taxon>
        <taxon>Metazoa</taxon>
        <taxon>Ecdysozoa</taxon>
        <taxon>Arthropoda</taxon>
        <taxon>Hexapoda</taxon>
        <taxon>Insecta</taxon>
        <taxon>Pterygota</taxon>
        <taxon>Neoptera</taxon>
        <taxon>Paraneoptera</taxon>
        <taxon>Hemiptera</taxon>
        <taxon>Sternorrhyncha</taxon>
        <taxon>Aphidomorpha</taxon>
        <taxon>Aphidoidea</taxon>
        <taxon>Aphididae</taxon>
        <taxon>Lachninae</taxon>
        <taxon>Cinara</taxon>
    </lineage>
</organism>
<evidence type="ECO:0000256" key="15">
    <source>
        <dbReference type="PROSITE-ProRule" id="PRU00023"/>
    </source>
</evidence>
<keyword evidence="5" id="KW-0808">Transferase</keyword>
<comment type="similarity">
    <text evidence="14">Belongs to the RBR family. RNF144 subfamily.</text>
</comment>
<evidence type="ECO:0000256" key="8">
    <source>
        <dbReference type="ARBA" id="ARBA00022737"/>
    </source>
</evidence>
<keyword evidence="7" id="KW-0479">Metal-binding</keyword>
<feature type="compositionally biased region" description="Basic and acidic residues" evidence="17">
    <location>
        <begin position="1106"/>
        <end position="1117"/>
    </location>
</feature>
<evidence type="ECO:0000256" key="14">
    <source>
        <dbReference type="ARBA" id="ARBA00038342"/>
    </source>
</evidence>
<evidence type="ECO:0000256" key="3">
    <source>
        <dbReference type="ARBA" id="ARBA00004906"/>
    </source>
</evidence>
<evidence type="ECO:0000256" key="1">
    <source>
        <dbReference type="ARBA" id="ARBA00001798"/>
    </source>
</evidence>
<feature type="repeat" description="ANK" evidence="15">
    <location>
        <begin position="132"/>
        <end position="165"/>
    </location>
</feature>
<keyword evidence="12" id="KW-1133">Transmembrane helix</keyword>
<dbReference type="PROSITE" id="PS50297">
    <property type="entry name" value="ANK_REP_REGION"/>
    <property type="match status" value="1"/>
</dbReference>
<evidence type="ECO:0000259" key="19">
    <source>
        <dbReference type="PROSITE" id="PS51873"/>
    </source>
</evidence>
<feature type="compositionally biased region" description="Basic and acidic residues" evidence="17">
    <location>
        <begin position="1127"/>
        <end position="1140"/>
    </location>
</feature>
<dbReference type="SUPFAM" id="SSF48403">
    <property type="entry name" value="Ankyrin repeat"/>
    <property type="match status" value="1"/>
</dbReference>
<sequence length="1289" mass="146463">MGGTSTKFKKHLQRGDEYAAMRMYSNSPELKNLDPNLSCGENHNHNTLLHYAAKHGMKHLLRAFLNEHNGNPNKKNNSNETALHAVCSLSSQSSYSAHERRAACVSLLLNWQGVELSDGRREKIRLSVQNNNGNTALHLAAASGLQSCVDLMLLHGGAPIFKTNNQKQTACDLAVKNGHETLARKLESRMVFGEDLKDILTILDDDDFGEEETYAGLRTQDLQEAKDQLLVETADMLNLPLFTAEALLRNNEWSREILLERWVRDPDKCCQIAGVQVPISVESTKKFYFNGLHQTNLNEEAQFNVNDKTICDICLNELPLSDCSIKLCCEHKFCNSCWKQYLTYKIKRKDSSNICCPALHCHILVPTELIENIVSPEMARRYFDLNIEAFVESNRSIKWCPVPNCGLAVRLPNTRKSKPNSKIARSVDCGRGHYFCWECMGDAHTPCSCQQWSQWMTKISEVKPDKIRETTAEYEEAANSLWLVTNSKPCPNCNSPIQKNEGCNHMKCSKCKFEFCWICQESWKKHGSATGGFFRCNRMIAACKADEKRGLLMKEAQQKNKQSLELSKFLHFYSKFKKHEVTRQMEELFVEIVKKWRVALSTALNIPEDDDRTKFVEDAVVEVQKAKRVLCASYVYGFYMQSSAYNRNILEFMQNEVEEVTEKLSGMVLRQYLCNPRSAIINTTSILRRKRHEFINAISDGSISLESTQSVPQNIIKPKSSSMSQKHMNATTKDLLKKAIGDSIQIDPDNPWIVDSKGCHQNLTAILDWPESCSDEEDETELDRALAVSVFGQCKMEHCKRARVRNPRTSKFHEYCSLRCKTGHKNLLEEQKKEKRTSIVGTFAMDLIVALEMSRLQMIKDAQQKKKLDNEEASCSKNYTDVVEDSNDDDQQLQMALQMSLDEISLAKSKNVLKSENSVTLLPLKNVLENPKTKADIPGILPKCSGIKLDDGVFKVGDLHKNSYRLDFSEDIYSRMDGKHLRRSLSFGDLLSRRDLYKNNRRYCINVYHMNSDDRQDKIERKRGKLTYGFQVLPRRTASILMEINNNGECRAVTSLDDSNIAAPISSDKKLCNILAQLYWQNSSKPSNITLPKRLSKIGKTAALDKSDETLEKESKTTTEPPTKPELNIRIEKFSSHSEDSADNDISADIESDTGIPKSPTLFISGVSISRTPETKSPVSGRQLRSSSLTVPKYMLKPLYKGTSADNLTSCKECNVVHSNKAHSYQTLFSEDRMCASANMADKNRCVFTFPKSMTDGELFSTLHIDRNKLSSDDFHEALFLMRRKHRQN</sequence>
<dbReference type="InterPro" id="IPR002867">
    <property type="entry name" value="IBR_dom"/>
</dbReference>
<keyword evidence="9 16" id="KW-0863">Zinc-finger</keyword>
<gene>
    <name evidence="20" type="ORF">CINCED_3A017640</name>
</gene>
<protein>
    <recommendedName>
        <fullName evidence="4">RBR-type E3 ubiquitin transferase</fullName>
        <ecNumber evidence="4">2.3.2.31</ecNumber>
    </recommendedName>
</protein>
<comment type="subcellular location">
    <subcellularLocation>
        <location evidence="2">Membrane</location>
        <topology evidence="2">Single-pass membrane protein</topology>
    </subcellularLocation>
</comment>
<dbReference type="SMART" id="SM00248">
    <property type="entry name" value="ANK"/>
    <property type="match status" value="3"/>
</dbReference>
<dbReference type="GO" id="GO:0061630">
    <property type="term" value="F:ubiquitin protein ligase activity"/>
    <property type="evidence" value="ECO:0007669"/>
    <property type="project" value="UniProtKB-EC"/>
</dbReference>
<dbReference type="Proteomes" id="UP000325440">
    <property type="component" value="Unassembled WGS sequence"/>
</dbReference>
<dbReference type="PROSITE" id="PS50088">
    <property type="entry name" value="ANK_REPEAT"/>
    <property type="match status" value="1"/>
</dbReference>
<evidence type="ECO:0000256" key="2">
    <source>
        <dbReference type="ARBA" id="ARBA00004167"/>
    </source>
</evidence>
<dbReference type="Pfam" id="PF12796">
    <property type="entry name" value="Ank_2"/>
    <property type="match status" value="1"/>
</dbReference>
<dbReference type="Gene3D" id="1.25.40.20">
    <property type="entry name" value="Ankyrin repeat-containing domain"/>
    <property type="match status" value="1"/>
</dbReference>
<dbReference type="CDD" id="cd20361">
    <property type="entry name" value="Rcat_RBR_ANKIB1"/>
    <property type="match status" value="1"/>
</dbReference>
<feature type="region of interest" description="Disordered" evidence="17">
    <location>
        <begin position="1106"/>
        <end position="1159"/>
    </location>
</feature>
<evidence type="ECO:0000256" key="4">
    <source>
        <dbReference type="ARBA" id="ARBA00012251"/>
    </source>
</evidence>
<feature type="domain" description="RING-type" evidence="19">
    <location>
        <begin position="307"/>
        <end position="540"/>
    </location>
</feature>
<keyword evidence="6" id="KW-0812">Transmembrane</keyword>